<protein>
    <submittedName>
        <fullName evidence="1">Uncharacterized protein</fullName>
    </submittedName>
</protein>
<dbReference type="KEGG" id="mng:MNEG_12296"/>
<dbReference type="RefSeq" id="XP_013894686.1">
    <property type="nucleotide sequence ID" value="XM_014039232.1"/>
</dbReference>
<sequence>MDHLISTAAPELQRAANRGGGVGSAALPRGADATVAAVERRIEFVTRMPLAGQESFQITQSSAGLDSGDHFDYL</sequence>
<dbReference type="AlphaFoldDB" id="A0A0D2M2Y9"/>
<name>A0A0D2M2Y9_9CHLO</name>
<keyword evidence="2" id="KW-1185">Reference proteome</keyword>
<reference evidence="1 2" key="1">
    <citation type="journal article" date="2013" name="BMC Genomics">
        <title>Reconstruction of the lipid metabolism for the microalga Monoraphidium neglectum from its genome sequence reveals characteristics suitable for biofuel production.</title>
        <authorList>
            <person name="Bogen C."/>
            <person name="Al-Dilaimi A."/>
            <person name="Albersmeier A."/>
            <person name="Wichmann J."/>
            <person name="Grundmann M."/>
            <person name="Rupp O."/>
            <person name="Lauersen K.J."/>
            <person name="Blifernez-Klassen O."/>
            <person name="Kalinowski J."/>
            <person name="Goesmann A."/>
            <person name="Mussgnug J.H."/>
            <person name="Kruse O."/>
        </authorList>
    </citation>
    <scope>NUCLEOTIDE SEQUENCE [LARGE SCALE GENOMIC DNA]</scope>
    <source>
        <strain evidence="1 2">SAG 48.87</strain>
    </source>
</reference>
<evidence type="ECO:0000313" key="1">
    <source>
        <dbReference type="EMBL" id="KIY95666.1"/>
    </source>
</evidence>
<dbReference type="GeneID" id="25729644"/>
<accession>A0A0D2M2Y9</accession>
<evidence type="ECO:0000313" key="2">
    <source>
        <dbReference type="Proteomes" id="UP000054498"/>
    </source>
</evidence>
<proteinExistence type="predicted"/>
<gene>
    <name evidence="1" type="ORF">MNEG_12296</name>
</gene>
<dbReference type="EMBL" id="KK103390">
    <property type="protein sequence ID" value="KIY95666.1"/>
    <property type="molecule type" value="Genomic_DNA"/>
</dbReference>
<organism evidence="1 2">
    <name type="scientific">Monoraphidium neglectum</name>
    <dbReference type="NCBI Taxonomy" id="145388"/>
    <lineage>
        <taxon>Eukaryota</taxon>
        <taxon>Viridiplantae</taxon>
        <taxon>Chlorophyta</taxon>
        <taxon>core chlorophytes</taxon>
        <taxon>Chlorophyceae</taxon>
        <taxon>CS clade</taxon>
        <taxon>Sphaeropleales</taxon>
        <taxon>Selenastraceae</taxon>
        <taxon>Monoraphidium</taxon>
    </lineage>
</organism>
<dbReference type="Proteomes" id="UP000054498">
    <property type="component" value="Unassembled WGS sequence"/>
</dbReference>